<feature type="non-terminal residue" evidence="2">
    <location>
        <position position="1"/>
    </location>
</feature>
<feature type="region of interest" description="Disordered" evidence="1">
    <location>
        <begin position="1"/>
        <end position="88"/>
    </location>
</feature>
<dbReference type="Proteomes" id="UP000293045">
    <property type="component" value="Unassembled WGS sequence"/>
</dbReference>
<comment type="caution">
    <text evidence="2">The sequence shown here is derived from an EMBL/GenBank/DDBJ whole genome shotgun (WGS) entry which is preliminary data.</text>
</comment>
<sequence>PTPPPLPSEIPTPQPLPNDIPTPQPLPSDIPTPPPLPSEIPTPPPLPTDIPHNVPTGNSGNILPVQGSSSTTGSHPGAHNTPLSNEANSLEEVLKKGILSKIATCLTKPCTLTDTTEYINLRDKFLSKIKEISEKEIGKVVV</sequence>
<feature type="compositionally biased region" description="Polar residues" evidence="1">
    <location>
        <begin position="55"/>
        <end position="74"/>
    </location>
</feature>
<protein>
    <submittedName>
        <fullName evidence="2">Uncharacterized protein</fullName>
    </submittedName>
</protein>
<feature type="compositionally biased region" description="Pro residues" evidence="1">
    <location>
        <begin position="1"/>
        <end position="48"/>
    </location>
</feature>
<accession>A0A4Q9KT71</accession>
<name>A0A4Q9KT71_9MICR</name>
<dbReference type="EMBL" id="PIXR01002793">
    <property type="protein sequence ID" value="TBT97715.1"/>
    <property type="molecule type" value="Genomic_DNA"/>
</dbReference>
<gene>
    <name evidence="2" type="ORF">CWI39_2793p0010</name>
</gene>
<dbReference type="AlphaFoldDB" id="A0A4Q9KT71"/>
<dbReference type="VEuPathDB" id="MicrosporidiaDB:CWI39_2793p0010"/>
<evidence type="ECO:0000256" key="1">
    <source>
        <dbReference type="SAM" id="MobiDB-lite"/>
    </source>
</evidence>
<proteinExistence type="predicted"/>
<reference evidence="2 3" key="1">
    <citation type="submission" date="2017-12" db="EMBL/GenBank/DDBJ databases">
        <authorList>
            <person name="Pombert J.-F."/>
            <person name="Haag K.L."/>
            <person name="Ebert D."/>
        </authorList>
    </citation>
    <scope>NUCLEOTIDE SEQUENCE [LARGE SCALE GENOMIC DNA]</scope>
    <source>
        <strain evidence="2">IL-BN-2</strain>
    </source>
</reference>
<organism evidence="2 3">
    <name type="scientific">Hamiltosporidium magnivora</name>
    <dbReference type="NCBI Taxonomy" id="148818"/>
    <lineage>
        <taxon>Eukaryota</taxon>
        <taxon>Fungi</taxon>
        <taxon>Fungi incertae sedis</taxon>
        <taxon>Microsporidia</taxon>
        <taxon>Dubosqiidae</taxon>
        <taxon>Hamiltosporidium</taxon>
    </lineage>
</organism>
<evidence type="ECO:0000313" key="2">
    <source>
        <dbReference type="EMBL" id="TBT97715.1"/>
    </source>
</evidence>
<evidence type="ECO:0000313" key="3">
    <source>
        <dbReference type="Proteomes" id="UP000293045"/>
    </source>
</evidence>